<dbReference type="Pfam" id="PF03896">
    <property type="entry name" value="TRAP_alpha"/>
    <property type="match status" value="1"/>
</dbReference>
<dbReference type="EMBL" id="VLTM01000035">
    <property type="protein sequence ID" value="KAA0161488.1"/>
    <property type="molecule type" value="Genomic_DNA"/>
</dbReference>
<comment type="subcellular location">
    <subcellularLocation>
        <location evidence="1">Endoplasmic reticulum membrane</location>
        <topology evidence="1">Single-pass type I membrane protein</topology>
    </subcellularLocation>
</comment>
<feature type="compositionally biased region" description="Low complexity" evidence="7">
    <location>
        <begin position="229"/>
        <end position="241"/>
    </location>
</feature>
<dbReference type="Proteomes" id="UP000324907">
    <property type="component" value="Unassembled WGS sequence"/>
</dbReference>
<dbReference type="EMBL" id="VLTL01000070">
    <property type="protein sequence ID" value="KAA0163226.1"/>
    <property type="molecule type" value="Genomic_DNA"/>
</dbReference>
<evidence type="ECO:0000256" key="8">
    <source>
        <dbReference type="SAM" id="SignalP"/>
    </source>
</evidence>
<feature type="region of interest" description="Disordered" evidence="7">
    <location>
        <begin position="218"/>
        <end position="256"/>
    </location>
</feature>
<dbReference type="GO" id="GO:0005789">
    <property type="term" value="C:endoplasmic reticulum membrane"/>
    <property type="evidence" value="ECO:0007669"/>
    <property type="project" value="UniProtKB-SubCell"/>
</dbReference>
<evidence type="ECO:0000256" key="3">
    <source>
        <dbReference type="ARBA" id="ARBA00022729"/>
    </source>
</evidence>
<dbReference type="EMBL" id="VLTO01000016">
    <property type="protein sequence ID" value="KAA0175144.1"/>
    <property type="molecule type" value="Genomic_DNA"/>
</dbReference>
<evidence type="ECO:0000313" key="12">
    <source>
        <dbReference type="EMBL" id="KAA0175144.1"/>
    </source>
</evidence>
<feature type="chain" id="PRO_5033472917" evidence="8">
    <location>
        <begin position="18"/>
        <end position="256"/>
    </location>
</feature>
<evidence type="ECO:0000313" key="15">
    <source>
        <dbReference type="Proteomes" id="UP000324907"/>
    </source>
</evidence>
<evidence type="ECO:0000313" key="14">
    <source>
        <dbReference type="Proteomes" id="UP000323011"/>
    </source>
</evidence>
<evidence type="ECO:0000313" key="11">
    <source>
        <dbReference type="EMBL" id="KAA0163226.1"/>
    </source>
</evidence>
<evidence type="ECO:0000256" key="2">
    <source>
        <dbReference type="ARBA" id="ARBA00022692"/>
    </source>
</evidence>
<keyword evidence="14" id="KW-1185">Reference proteome</keyword>
<dbReference type="OrthoDB" id="1926781at2759"/>
<evidence type="ECO:0000313" key="16">
    <source>
        <dbReference type="Proteomes" id="UP000325113"/>
    </source>
</evidence>
<sequence>MIAVLAVLAAVAGSANALQNIREPVGEDFMTVRMDPRRLMYLPPPSSEVVTVAKTTGTDGDDFPLDSQITMLSGLLNEGEKPINVTGIMGSLNMPEAFQFYYVNFTYKHFGHVVEQGQEMTFAYPFKLQPEDLMMINQRSDESPTTVQMAMTLFYDDGEAEYSTTFFNKTVRFVPGPATMDWAFLLQLGRDIIVGGVILFAVAYGVLGQQVMDALPVGGSATDEADEPASAGAGAGTSSKGGSKKKGGNKKKRGGN</sequence>
<keyword evidence="6" id="KW-0472">Membrane</keyword>
<evidence type="ECO:0000256" key="1">
    <source>
        <dbReference type="ARBA" id="ARBA00004115"/>
    </source>
</evidence>
<evidence type="ECO:0000256" key="5">
    <source>
        <dbReference type="ARBA" id="ARBA00022989"/>
    </source>
</evidence>
<keyword evidence="3 8" id="KW-0732">Signal</keyword>
<feature type="signal peptide" evidence="8">
    <location>
        <begin position="1"/>
        <end position="17"/>
    </location>
</feature>
<reference evidence="13 14" key="1">
    <citation type="submission" date="2019-07" db="EMBL/GenBank/DDBJ databases">
        <title>Genomes of Cafeteria roenbergensis.</title>
        <authorList>
            <person name="Fischer M.G."/>
            <person name="Hackl T."/>
            <person name="Roman M."/>
        </authorList>
    </citation>
    <scope>NUCLEOTIDE SEQUENCE [LARGE SCALE GENOMIC DNA]</scope>
    <source>
        <strain evidence="9 14">BVI</strain>
        <strain evidence="10 16">Cflag</strain>
        <strain evidence="12 13">E4-10P</strain>
        <strain evidence="11 15">RCC970-E3</strain>
    </source>
</reference>
<proteinExistence type="predicted"/>
<evidence type="ECO:0000313" key="9">
    <source>
        <dbReference type="EMBL" id="KAA0148341.1"/>
    </source>
</evidence>
<dbReference type="AlphaFoldDB" id="A0A5A8DCU3"/>
<protein>
    <submittedName>
        <fullName evidence="11">Uncharacterized protein</fullName>
    </submittedName>
</protein>
<dbReference type="PANTHER" id="PTHR12924:SF0">
    <property type="entry name" value="TRANSLOCON-ASSOCIATED PROTEIN SUBUNIT ALPHA"/>
    <property type="match status" value="1"/>
</dbReference>
<evidence type="ECO:0000256" key="7">
    <source>
        <dbReference type="SAM" id="MobiDB-lite"/>
    </source>
</evidence>
<dbReference type="Proteomes" id="UP000325113">
    <property type="component" value="Unassembled WGS sequence"/>
</dbReference>
<dbReference type="EMBL" id="VLTN01000054">
    <property type="protein sequence ID" value="KAA0148341.1"/>
    <property type="molecule type" value="Genomic_DNA"/>
</dbReference>
<keyword evidence="4" id="KW-0256">Endoplasmic reticulum</keyword>
<comment type="caution">
    <text evidence="11">The sequence shown here is derived from an EMBL/GenBank/DDBJ whole genome shotgun (WGS) entry which is preliminary data.</text>
</comment>
<evidence type="ECO:0000256" key="6">
    <source>
        <dbReference type="ARBA" id="ARBA00023136"/>
    </source>
</evidence>
<dbReference type="Proteomes" id="UP000322899">
    <property type="component" value="Unassembled WGS sequence"/>
</dbReference>
<evidence type="ECO:0000313" key="13">
    <source>
        <dbReference type="Proteomes" id="UP000322899"/>
    </source>
</evidence>
<dbReference type="Proteomes" id="UP000323011">
    <property type="component" value="Unassembled WGS sequence"/>
</dbReference>
<evidence type="ECO:0000256" key="4">
    <source>
        <dbReference type="ARBA" id="ARBA00022824"/>
    </source>
</evidence>
<gene>
    <name evidence="12" type="ORF">FNF27_03442</name>
    <name evidence="11" type="ORF">FNF28_04376</name>
    <name evidence="9" type="ORF">FNF29_06728</name>
    <name evidence="10" type="ORF">FNF31_03771</name>
</gene>
<dbReference type="InterPro" id="IPR005595">
    <property type="entry name" value="TRAP_alpha"/>
</dbReference>
<evidence type="ECO:0000313" key="10">
    <source>
        <dbReference type="EMBL" id="KAA0161488.1"/>
    </source>
</evidence>
<keyword evidence="2" id="KW-0812">Transmembrane</keyword>
<accession>A0A5A8DCU3</accession>
<feature type="compositionally biased region" description="Basic residues" evidence="7">
    <location>
        <begin position="242"/>
        <end position="256"/>
    </location>
</feature>
<organism evidence="11 15">
    <name type="scientific">Cafeteria roenbergensis</name>
    <name type="common">Marine flagellate</name>
    <dbReference type="NCBI Taxonomy" id="33653"/>
    <lineage>
        <taxon>Eukaryota</taxon>
        <taxon>Sar</taxon>
        <taxon>Stramenopiles</taxon>
        <taxon>Bigyra</taxon>
        <taxon>Opalozoa</taxon>
        <taxon>Bicosoecida</taxon>
        <taxon>Cafeteriaceae</taxon>
        <taxon>Cafeteria</taxon>
    </lineage>
</organism>
<keyword evidence="5" id="KW-1133">Transmembrane helix</keyword>
<name>A0A5A8DCU3_CAFRO</name>
<dbReference type="PANTHER" id="PTHR12924">
    <property type="entry name" value="TRANSLOCON-ASSOCIATED PROTEIN, ALPHA SUBUNIT"/>
    <property type="match status" value="1"/>
</dbReference>